<proteinExistence type="predicted"/>
<protein>
    <submittedName>
        <fullName evidence="2">Glycosyl transferase family protein</fullName>
    </submittedName>
</protein>
<dbReference type="Pfam" id="PF13641">
    <property type="entry name" value="Glyco_tranf_2_3"/>
    <property type="match status" value="1"/>
</dbReference>
<keyword evidence="1" id="KW-1133">Transmembrane helix</keyword>
<dbReference type="SUPFAM" id="SSF53448">
    <property type="entry name" value="Nucleotide-diphospho-sugar transferases"/>
    <property type="match status" value="1"/>
</dbReference>
<dbReference type="EMBL" id="SRXU01000005">
    <property type="protein sequence ID" value="TGX41485.1"/>
    <property type="molecule type" value="Genomic_DNA"/>
</dbReference>
<keyword evidence="1" id="KW-0472">Membrane</keyword>
<keyword evidence="3" id="KW-1185">Reference proteome</keyword>
<dbReference type="RefSeq" id="WP_135985502.1">
    <property type="nucleotide sequence ID" value="NZ_JAASQM010000003.1"/>
</dbReference>
<evidence type="ECO:0000313" key="2">
    <source>
        <dbReference type="EMBL" id="TGX41485.1"/>
    </source>
</evidence>
<reference evidence="2 3" key="1">
    <citation type="submission" date="2019-04" db="EMBL/GenBank/DDBJ databases">
        <title>Sphingomonas psychrotolerans sp. nov., isolated from soil in the Tianshan Mountains, Xinjiang, China.</title>
        <authorList>
            <person name="Luo Y."/>
            <person name="Sheng H."/>
        </authorList>
    </citation>
    <scope>NUCLEOTIDE SEQUENCE [LARGE SCALE GENOMIC DNA]</scope>
    <source>
        <strain evidence="2 3">KIS18-15</strain>
    </source>
</reference>
<comment type="caution">
    <text evidence="2">The sequence shown here is derived from an EMBL/GenBank/DDBJ whole genome shotgun (WGS) entry which is preliminary data.</text>
</comment>
<sequence length="464" mass="50167">MLITAIDAIAREATLFAAIWFLVGGIDDLLVDLIYGGRWFNLRFRPRASPEPAPVADGDGRIVIFVAAWDEACVIGQMLRAALARFEHDDYRIYVGTYPNDPATIAAVAAVAGQDARVRLVIGEVPGPTTKAGCLNTLWRTLVHDEAAEGFATLGIALHDAEDIVHPRELAVYAAWLRHCATVQLPVLPLPHPRSRFVAGHYCDEFAEQHAKTLVVRQALGAGLPLAGVGCAIRRDVLGGIADQRGGAPFDATSLTEDYELGLTISAMGGKVCLARVPEAPGGPPVAVRAWFPDSFDAAVRQKARWLTGIALAGWDRTGWRATLNPGDHWMRMRDRRATLALPVLAIAYATLLLWGASALLHLVADTPAAALDPRVQLLLWANFALLGWRLLVRAAFVRHAYGNREALWSVPRVLVGNAVALFAARRAIGLYARILLGAAPRWEKTAHEFPDLAGSDRCGQAAP</sequence>
<dbReference type="AlphaFoldDB" id="A0A4S1WGU8"/>
<accession>A0A4S1WGU8</accession>
<keyword evidence="2" id="KW-0808">Transferase</keyword>
<organism evidence="2 3">
    <name type="scientific">Sphingomonas naasensis</name>
    <dbReference type="NCBI Taxonomy" id="1344951"/>
    <lineage>
        <taxon>Bacteria</taxon>
        <taxon>Pseudomonadati</taxon>
        <taxon>Pseudomonadota</taxon>
        <taxon>Alphaproteobacteria</taxon>
        <taxon>Sphingomonadales</taxon>
        <taxon>Sphingomonadaceae</taxon>
        <taxon>Sphingomonas</taxon>
    </lineage>
</organism>
<dbReference type="OrthoDB" id="5294733at2"/>
<evidence type="ECO:0000313" key="3">
    <source>
        <dbReference type="Proteomes" id="UP000309848"/>
    </source>
</evidence>
<gene>
    <name evidence="2" type="ORF">E5A74_12735</name>
</gene>
<keyword evidence="1" id="KW-0812">Transmembrane</keyword>
<dbReference type="Proteomes" id="UP000309848">
    <property type="component" value="Unassembled WGS sequence"/>
</dbReference>
<evidence type="ECO:0000256" key="1">
    <source>
        <dbReference type="SAM" id="Phobius"/>
    </source>
</evidence>
<dbReference type="GO" id="GO:0016740">
    <property type="term" value="F:transferase activity"/>
    <property type="evidence" value="ECO:0007669"/>
    <property type="project" value="UniProtKB-KW"/>
</dbReference>
<feature type="transmembrane region" description="Helical" evidence="1">
    <location>
        <begin position="376"/>
        <end position="393"/>
    </location>
</feature>
<feature type="transmembrane region" description="Helical" evidence="1">
    <location>
        <begin position="15"/>
        <end position="35"/>
    </location>
</feature>
<dbReference type="Gene3D" id="3.90.550.10">
    <property type="entry name" value="Spore Coat Polysaccharide Biosynthesis Protein SpsA, Chain A"/>
    <property type="match status" value="1"/>
</dbReference>
<feature type="transmembrane region" description="Helical" evidence="1">
    <location>
        <begin position="340"/>
        <end position="364"/>
    </location>
</feature>
<name>A0A4S1WGU8_9SPHN</name>
<dbReference type="InterPro" id="IPR029044">
    <property type="entry name" value="Nucleotide-diphossugar_trans"/>
</dbReference>
<dbReference type="NCBIfam" id="NF011307">
    <property type="entry name" value="PRK14716.1-5"/>
    <property type="match status" value="1"/>
</dbReference>